<sequence>MDSLHRFYQWVITAPSLFEPRPPLDNLPALPHHSLPLGETYSGNPRLGFLYQYLCERWFEHSDDHQIVMTEEQINVDGRTLGEIDFIIQDRSNHQFEHWEVAIKFYLLHGSHWYGPNSKDRLDIKLKRMIDHQLTMSQTASFKQKYPQISPISLHLLLQGRLYVNPFIDQDIPESCHGYALNASQIQGKWCYENQWHLIAEPLYPLEKYQWATGATKLGEPIDKPTDRFVHAQTSSGEFWFVVPNHWPNEPKPRS</sequence>
<keyword evidence="2" id="KW-1185">Reference proteome</keyword>
<accession>A0A1B9R0Y9</accession>
<dbReference type="Proteomes" id="UP000093173">
    <property type="component" value="Unassembled WGS sequence"/>
</dbReference>
<dbReference type="EMBL" id="MAJZ01000359">
    <property type="protein sequence ID" value="OCH77724.1"/>
    <property type="molecule type" value="Genomic_DNA"/>
</dbReference>
<reference evidence="2" key="1">
    <citation type="submission" date="2016-06" db="EMBL/GenBank/DDBJ databases">
        <authorList>
            <person name="Hehemann J.-H."/>
            <person name="Arevalo P."/>
            <person name="Datta M.S."/>
            <person name="Polz M.F."/>
        </authorList>
    </citation>
    <scope>NUCLEOTIDE SEQUENCE [LARGE SCALE GENOMIC DNA]</scope>
    <source>
        <strain evidence="2">9CSC122</strain>
    </source>
</reference>
<dbReference type="RefSeq" id="WP_017038114.1">
    <property type="nucleotide sequence ID" value="NZ_JBNGCH010000359.1"/>
</dbReference>
<evidence type="ECO:0000313" key="1">
    <source>
        <dbReference type="EMBL" id="OCH77724.1"/>
    </source>
</evidence>
<dbReference type="InterPro" id="IPR015003">
    <property type="entry name" value="DUF1853"/>
</dbReference>
<proteinExistence type="predicted"/>
<protein>
    <submittedName>
        <fullName evidence="1">Type II citrate synthase</fullName>
    </submittedName>
</protein>
<dbReference type="AlphaFoldDB" id="A0A1B9R0Y9"/>
<name>A0A1B9R0Y9_9VIBR</name>
<evidence type="ECO:0000313" key="2">
    <source>
        <dbReference type="Proteomes" id="UP000093173"/>
    </source>
</evidence>
<dbReference type="Pfam" id="PF08907">
    <property type="entry name" value="DUF1853"/>
    <property type="match status" value="1"/>
</dbReference>
<gene>
    <name evidence="1" type="ORF">A6E14_01150</name>
</gene>
<comment type="caution">
    <text evidence="1">The sequence shown here is derived from an EMBL/GenBank/DDBJ whole genome shotgun (WGS) entry which is preliminary data.</text>
</comment>
<organism evidence="1 2">
    <name type="scientific">Vibrio genomosp. F10</name>
    <dbReference type="NCBI Taxonomy" id="723171"/>
    <lineage>
        <taxon>Bacteria</taxon>
        <taxon>Pseudomonadati</taxon>
        <taxon>Pseudomonadota</taxon>
        <taxon>Gammaproteobacteria</taxon>
        <taxon>Vibrionales</taxon>
        <taxon>Vibrionaceae</taxon>
        <taxon>Vibrio</taxon>
    </lineage>
</organism>